<evidence type="ECO:0000313" key="2">
    <source>
        <dbReference type="EMBL" id="CAG8770921.1"/>
    </source>
</evidence>
<sequence>NDSLQRKEDLSKNKVFGPLREILISSNKISEFDIVQESFIERLKAITPQKAENNKKTKRNYDNILQEGTENGITLSLPNTNKEDLQETRPEPNGNKQDIEIKKKSYSAAIVRTKSKQQKFLRMKERVKSNDV</sequence>
<organism evidence="2 3">
    <name type="scientific">Gigaspora margarita</name>
    <dbReference type="NCBI Taxonomy" id="4874"/>
    <lineage>
        <taxon>Eukaryota</taxon>
        <taxon>Fungi</taxon>
        <taxon>Fungi incertae sedis</taxon>
        <taxon>Mucoromycota</taxon>
        <taxon>Glomeromycotina</taxon>
        <taxon>Glomeromycetes</taxon>
        <taxon>Diversisporales</taxon>
        <taxon>Gigasporaceae</taxon>
        <taxon>Gigaspora</taxon>
    </lineage>
</organism>
<comment type="caution">
    <text evidence="2">The sequence shown here is derived from an EMBL/GenBank/DDBJ whole genome shotgun (WGS) entry which is preliminary data.</text>
</comment>
<accession>A0ABN7VGL5</accession>
<name>A0ABN7VGL5_GIGMA</name>
<dbReference type="Proteomes" id="UP000789901">
    <property type="component" value="Unassembled WGS sequence"/>
</dbReference>
<evidence type="ECO:0000313" key="3">
    <source>
        <dbReference type="Proteomes" id="UP000789901"/>
    </source>
</evidence>
<feature type="non-terminal residue" evidence="2">
    <location>
        <position position="1"/>
    </location>
</feature>
<feature type="region of interest" description="Disordered" evidence="1">
    <location>
        <begin position="69"/>
        <end position="101"/>
    </location>
</feature>
<keyword evidence="3" id="KW-1185">Reference proteome</keyword>
<feature type="compositionally biased region" description="Polar residues" evidence="1">
    <location>
        <begin position="69"/>
        <end position="80"/>
    </location>
</feature>
<evidence type="ECO:0000256" key="1">
    <source>
        <dbReference type="SAM" id="MobiDB-lite"/>
    </source>
</evidence>
<reference evidence="2 3" key="1">
    <citation type="submission" date="2021-06" db="EMBL/GenBank/DDBJ databases">
        <authorList>
            <person name="Kallberg Y."/>
            <person name="Tangrot J."/>
            <person name="Rosling A."/>
        </authorList>
    </citation>
    <scope>NUCLEOTIDE SEQUENCE [LARGE SCALE GENOMIC DNA]</scope>
    <source>
        <strain evidence="2 3">120-4 pot B 10/14</strain>
    </source>
</reference>
<dbReference type="EMBL" id="CAJVQB010014821">
    <property type="protein sequence ID" value="CAG8770921.1"/>
    <property type="molecule type" value="Genomic_DNA"/>
</dbReference>
<protein>
    <submittedName>
        <fullName evidence="2">43366_t:CDS:1</fullName>
    </submittedName>
</protein>
<feature type="compositionally biased region" description="Basic and acidic residues" evidence="1">
    <location>
        <begin position="81"/>
        <end position="90"/>
    </location>
</feature>
<proteinExistence type="predicted"/>
<gene>
    <name evidence="2" type="ORF">GMARGA_LOCUS18509</name>
</gene>